<protein>
    <submittedName>
        <fullName evidence="3">Uncharacterized protein</fullName>
    </submittedName>
</protein>
<comment type="caution">
    <text evidence="3">The sequence shown here is derived from an EMBL/GenBank/DDBJ whole genome shotgun (WGS) entry which is preliminary data.</text>
</comment>
<evidence type="ECO:0000256" key="2">
    <source>
        <dbReference type="SAM" id="SignalP"/>
    </source>
</evidence>
<reference evidence="3 4" key="1">
    <citation type="submission" date="2016-09" db="EMBL/GenBank/DDBJ databases">
        <title>Complete genome of Desulfosporosinus sp. OL.</title>
        <authorList>
            <person name="Mardanov A."/>
            <person name="Beletsky A."/>
            <person name="Panova A."/>
            <person name="Karnachuk O."/>
            <person name="Ravin N."/>
        </authorList>
    </citation>
    <scope>NUCLEOTIDE SEQUENCE [LARGE SCALE GENOMIC DNA]</scope>
    <source>
        <strain evidence="3 4">OL</strain>
    </source>
</reference>
<dbReference type="RefSeq" id="WP_075364775.1">
    <property type="nucleotide sequence ID" value="NZ_MLBF01000012.1"/>
</dbReference>
<evidence type="ECO:0000313" key="4">
    <source>
        <dbReference type="Proteomes" id="UP000186102"/>
    </source>
</evidence>
<evidence type="ECO:0000256" key="1">
    <source>
        <dbReference type="SAM" id="MobiDB-lite"/>
    </source>
</evidence>
<dbReference type="EMBL" id="MLBF01000012">
    <property type="protein sequence ID" value="OLN32046.1"/>
    <property type="molecule type" value="Genomic_DNA"/>
</dbReference>
<dbReference type="OrthoDB" id="1798524at2"/>
<dbReference type="AlphaFoldDB" id="A0A1Q8QXI2"/>
<dbReference type="STRING" id="1888891.DSOL_2139"/>
<accession>A0A1Q8QXI2</accession>
<gene>
    <name evidence="3" type="ORF">DSOL_2139</name>
</gene>
<sequence>MKKLLAVATTLTLLLTFAIPVLADDNTSTTNTNPAPASQSSPTDKATKAKERLQNEVTKLQNQEQFQQYMGPVRDLQKHEVQIREQIHTTRDQVRQQLKSDRQAKNYTALSAALSDMIPMQDDIAGVETITKTCLTDWQQYHSDRQTKNVQGIQADLQKLQGDIQTKIPAMQKVLADLQKVSQDLNTPAPAATPATTPSTT</sequence>
<keyword evidence="4" id="KW-1185">Reference proteome</keyword>
<evidence type="ECO:0000313" key="3">
    <source>
        <dbReference type="EMBL" id="OLN32046.1"/>
    </source>
</evidence>
<name>A0A1Q8QXI2_9FIRM</name>
<feature type="signal peptide" evidence="2">
    <location>
        <begin position="1"/>
        <end position="23"/>
    </location>
</feature>
<feature type="compositionally biased region" description="Low complexity" evidence="1">
    <location>
        <begin position="24"/>
        <end position="38"/>
    </location>
</feature>
<dbReference type="Proteomes" id="UP000186102">
    <property type="component" value="Unassembled WGS sequence"/>
</dbReference>
<feature type="region of interest" description="Disordered" evidence="1">
    <location>
        <begin position="24"/>
        <end position="49"/>
    </location>
</feature>
<organism evidence="3 4">
    <name type="scientific">Desulfosporosinus metallidurans</name>
    <dbReference type="NCBI Taxonomy" id="1888891"/>
    <lineage>
        <taxon>Bacteria</taxon>
        <taxon>Bacillati</taxon>
        <taxon>Bacillota</taxon>
        <taxon>Clostridia</taxon>
        <taxon>Eubacteriales</taxon>
        <taxon>Desulfitobacteriaceae</taxon>
        <taxon>Desulfosporosinus</taxon>
    </lineage>
</organism>
<keyword evidence="2" id="KW-0732">Signal</keyword>
<proteinExistence type="predicted"/>
<feature type="chain" id="PRO_5013385231" evidence="2">
    <location>
        <begin position="24"/>
        <end position="201"/>
    </location>
</feature>